<keyword evidence="5" id="KW-1185">Reference proteome</keyword>
<dbReference type="PANTHER" id="PTHR23028">
    <property type="entry name" value="ACETYLTRANSFERASE"/>
    <property type="match status" value="1"/>
</dbReference>
<feature type="transmembrane region" description="Helical" evidence="1">
    <location>
        <begin position="196"/>
        <end position="215"/>
    </location>
</feature>
<feature type="transmembrane region" description="Helical" evidence="1">
    <location>
        <begin position="281"/>
        <end position="304"/>
    </location>
</feature>
<dbReference type="GO" id="GO:0016746">
    <property type="term" value="F:acyltransferase activity"/>
    <property type="evidence" value="ECO:0007669"/>
    <property type="project" value="UniProtKB-KW"/>
</dbReference>
<keyword evidence="1" id="KW-1133">Transmembrane helix</keyword>
<dbReference type="InterPro" id="IPR050879">
    <property type="entry name" value="Acyltransferase_3"/>
</dbReference>
<feature type="transmembrane region" description="Helical" evidence="1">
    <location>
        <begin position="348"/>
        <end position="365"/>
    </location>
</feature>
<feature type="transmembrane region" description="Helical" evidence="1">
    <location>
        <begin position="325"/>
        <end position="342"/>
    </location>
</feature>
<keyword evidence="1" id="KW-0472">Membrane</keyword>
<evidence type="ECO:0000259" key="2">
    <source>
        <dbReference type="Pfam" id="PF01757"/>
    </source>
</evidence>
<dbReference type="EMBL" id="BAAAOH010000001">
    <property type="protein sequence ID" value="GAA1984986.1"/>
    <property type="molecule type" value="Genomic_DNA"/>
</dbReference>
<feature type="transmembrane region" description="Helical" evidence="1">
    <location>
        <begin position="55"/>
        <end position="75"/>
    </location>
</feature>
<gene>
    <name evidence="4" type="ORF">GCM10009777_18690</name>
</gene>
<feature type="transmembrane region" description="Helical" evidence="1">
    <location>
        <begin position="227"/>
        <end position="246"/>
    </location>
</feature>
<dbReference type="Pfam" id="PF19040">
    <property type="entry name" value="SGNH"/>
    <property type="match status" value="1"/>
</dbReference>
<sequence>MTVAAVRRGNKAAPPAEQVGVAPGSGFRPEIQALRAIAVLGVIIFHLWPNRMTGGYIGVDVFFVISGFLITGHLFREADATGRVRISTFYARRIRRLLPAAMLVLAVTAISVTVLVPAQRIAGFLTEVAASALYVENWVLAANAVDYFAAEGPESPVQHYWSLSVEEQFYLLWPLMVILITLVATSRGWARRPAMFAGIGAVFVACLAYSAVVTTSSPQAAYFNTFAHAWEFAAGGLLALAAPWLHRVGWDRFTRVRAALAWTGIIVVIATMFAFDATTPVPGLIALIPVTGTLAVIAAATSPVRWSATPALASRPVQFVGDTSYAAYLWHWPLIILLPYALSRPLSTVDKVVILLATFLLAWATRAFIERPVIASARWRPRRVSYGFAVGSVVVVLALCIVPSLVIEKESAAAQDTVTQSIHEAKSCVGAEAMTHIADCADAFEIQSDLAVSETDYETVAADVVTRAGGSAGCEDEAFGSRECSFAPQDSSDVDVVLVGDSHAEHLLPALAYQSTVRDWNVRSITKRSCPFVVDDWRAQGDAEYKQNDADCIDWRAATVAELQADPDVDVIVTTDYAHRVGMNADAVARADLAGAFARTWAALEAGGKQVVVVGDTPVAKSNKMSECLADADSAIECGSSRDAALVPDPLADSVAADGAGDATLLDLTSGFCDADRCYAVVGGIAVYQDSHHITPAFSLSLAPRFTDAIESALTH</sequence>
<dbReference type="RefSeq" id="WP_344060932.1">
    <property type="nucleotide sequence ID" value="NZ_BAAAOH010000001.1"/>
</dbReference>
<feature type="domain" description="Acyltransferase 3" evidence="2">
    <location>
        <begin position="30"/>
        <end position="365"/>
    </location>
</feature>
<evidence type="ECO:0000313" key="4">
    <source>
        <dbReference type="EMBL" id="GAA1984986.1"/>
    </source>
</evidence>
<feature type="transmembrane region" description="Helical" evidence="1">
    <location>
        <begin position="258"/>
        <end position="275"/>
    </location>
</feature>
<evidence type="ECO:0000259" key="3">
    <source>
        <dbReference type="Pfam" id="PF19040"/>
    </source>
</evidence>
<feature type="transmembrane region" description="Helical" evidence="1">
    <location>
        <begin position="33"/>
        <end position="49"/>
    </location>
</feature>
<evidence type="ECO:0000256" key="1">
    <source>
        <dbReference type="SAM" id="Phobius"/>
    </source>
</evidence>
<feature type="domain" description="SGNH" evidence="3">
    <location>
        <begin position="477"/>
        <end position="707"/>
    </location>
</feature>
<dbReference type="PANTHER" id="PTHR23028:SF53">
    <property type="entry name" value="ACYL_TRANSF_3 DOMAIN-CONTAINING PROTEIN"/>
    <property type="match status" value="1"/>
</dbReference>
<protein>
    <submittedName>
        <fullName evidence="4">Acyltransferase family protein</fullName>
    </submittedName>
</protein>
<dbReference type="Proteomes" id="UP001500326">
    <property type="component" value="Unassembled WGS sequence"/>
</dbReference>
<feature type="transmembrane region" description="Helical" evidence="1">
    <location>
        <begin position="170"/>
        <end position="189"/>
    </location>
</feature>
<name>A0ABN2SFZ8_9MICO</name>
<dbReference type="Pfam" id="PF01757">
    <property type="entry name" value="Acyl_transf_3"/>
    <property type="match status" value="1"/>
</dbReference>
<dbReference type="InterPro" id="IPR043968">
    <property type="entry name" value="SGNH"/>
</dbReference>
<organism evidence="4 5">
    <name type="scientific">Microbacterium pumilum</name>
    <dbReference type="NCBI Taxonomy" id="344165"/>
    <lineage>
        <taxon>Bacteria</taxon>
        <taxon>Bacillati</taxon>
        <taxon>Actinomycetota</taxon>
        <taxon>Actinomycetes</taxon>
        <taxon>Micrococcales</taxon>
        <taxon>Microbacteriaceae</taxon>
        <taxon>Microbacterium</taxon>
    </lineage>
</organism>
<keyword evidence="4" id="KW-0808">Transferase</keyword>
<proteinExistence type="predicted"/>
<accession>A0ABN2SFZ8</accession>
<dbReference type="InterPro" id="IPR002656">
    <property type="entry name" value="Acyl_transf_3_dom"/>
</dbReference>
<evidence type="ECO:0000313" key="5">
    <source>
        <dbReference type="Proteomes" id="UP001500326"/>
    </source>
</evidence>
<keyword evidence="1" id="KW-0812">Transmembrane</keyword>
<reference evidence="4 5" key="1">
    <citation type="journal article" date="2019" name="Int. J. Syst. Evol. Microbiol.">
        <title>The Global Catalogue of Microorganisms (GCM) 10K type strain sequencing project: providing services to taxonomists for standard genome sequencing and annotation.</title>
        <authorList>
            <consortium name="The Broad Institute Genomics Platform"/>
            <consortium name="The Broad Institute Genome Sequencing Center for Infectious Disease"/>
            <person name="Wu L."/>
            <person name="Ma J."/>
        </authorList>
    </citation>
    <scope>NUCLEOTIDE SEQUENCE [LARGE SCALE GENOMIC DNA]</scope>
    <source>
        <strain evidence="4 5">JCM 14902</strain>
    </source>
</reference>
<feature type="transmembrane region" description="Helical" evidence="1">
    <location>
        <begin position="386"/>
        <end position="407"/>
    </location>
</feature>
<keyword evidence="4" id="KW-0012">Acyltransferase</keyword>
<comment type="caution">
    <text evidence="4">The sequence shown here is derived from an EMBL/GenBank/DDBJ whole genome shotgun (WGS) entry which is preliminary data.</text>
</comment>
<feature type="transmembrane region" description="Helical" evidence="1">
    <location>
        <begin position="96"/>
        <end position="116"/>
    </location>
</feature>